<dbReference type="Proteomes" id="UP000022082">
    <property type="component" value="Unassembled WGS sequence"/>
</dbReference>
<name>A0A015XHV4_BACFG</name>
<proteinExistence type="predicted"/>
<sequence>MVQNYTPVMWDDKAFAFVPYEAFSDLPHYPKEKCEQICKELNSLIRLCTYRPKKEDIYFHPVSYVRRSGGFIVTDNQASFEKCPYPACADRHSCQKICDLMNRIIEES</sequence>
<dbReference type="PATRIC" id="fig|1339327.3.peg.283"/>
<gene>
    <name evidence="1" type="ORF">M136_5023</name>
</gene>
<comment type="caution">
    <text evidence="1">The sequence shown here is derived from an EMBL/GenBank/DDBJ whole genome shotgun (WGS) entry which is preliminary data.</text>
</comment>
<dbReference type="EMBL" id="JGDJ01000062">
    <property type="protein sequence ID" value="EXZ31208.1"/>
    <property type="molecule type" value="Genomic_DNA"/>
</dbReference>
<dbReference type="GeneID" id="43186572"/>
<evidence type="ECO:0000313" key="1">
    <source>
        <dbReference type="EMBL" id="EXZ31208.1"/>
    </source>
</evidence>
<organism evidence="1 2">
    <name type="scientific">Bacteroides fragilis str. S36L11</name>
    <dbReference type="NCBI Taxonomy" id="1339327"/>
    <lineage>
        <taxon>Bacteria</taxon>
        <taxon>Pseudomonadati</taxon>
        <taxon>Bacteroidota</taxon>
        <taxon>Bacteroidia</taxon>
        <taxon>Bacteroidales</taxon>
        <taxon>Bacteroidaceae</taxon>
        <taxon>Bacteroides</taxon>
    </lineage>
</organism>
<protein>
    <submittedName>
        <fullName evidence="1">Uncharacterized protein</fullName>
    </submittedName>
</protein>
<evidence type="ECO:0000313" key="2">
    <source>
        <dbReference type="Proteomes" id="UP000022082"/>
    </source>
</evidence>
<dbReference type="RefSeq" id="WP_005868769.1">
    <property type="nucleotide sequence ID" value="NZ_JGDJ01000062.1"/>
</dbReference>
<accession>A0A015XHV4</accession>
<dbReference type="AlphaFoldDB" id="A0A015XHV4"/>
<reference evidence="1 2" key="1">
    <citation type="submission" date="2014-02" db="EMBL/GenBank/DDBJ databases">
        <authorList>
            <person name="Sears C."/>
            <person name="Carroll K."/>
            <person name="Sack B.R."/>
            <person name="Qadri F."/>
            <person name="Myers L.L."/>
            <person name="Chung G.-T."/>
            <person name="Escheverria P."/>
            <person name="Fraser C.M."/>
            <person name="Sadzewicz L."/>
            <person name="Shefchek K.A."/>
            <person name="Tallon L."/>
            <person name="Das S.P."/>
            <person name="Daugherty S."/>
            <person name="Mongodin E.F."/>
        </authorList>
    </citation>
    <scope>NUCLEOTIDE SEQUENCE [LARGE SCALE GENOMIC DNA]</scope>
    <source>
        <strain evidence="1 2">S36L11</strain>
    </source>
</reference>